<dbReference type="SUPFAM" id="SSF102400">
    <property type="entry name" value="DNA polymerase III chi subunit"/>
    <property type="match status" value="1"/>
</dbReference>
<dbReference type="PANTHER" id="PTHR38767">
    <property type="entry name" value="DNA POLYMERASE III SUBUNIT CHI"/>
    <property type="match status" value="1"/>
</dbReference>
<dbReference type="PANTHER" id="PTHR38767:SF1">
    <property type="entry name" value="DNA POLYMERASE III SUBUNIT CHI"/>
    <property type="match status" value="1"/>
</dbReference>
<name>A0ABV8MVK1_9NEIS</name>
<organism evidence="1 2">
    <name type="scientific">Chitinimonas lacunae</name>
    <dbReference type="NCBI Taxonomy" id="1963018"/>
    <lineage>
        <taxon>Bacteria</taxon>
        <taxon>Pseudomonadati</taxon>
        <taxon>Pseudomonadota</taxon>
        <taxon>Betaproteobacteria</taxon>
        <taxon>Neisseriales</taxon>
        <taxon>Chitinibacteraceae</taxon>
        <taxon>Chitinimonas</taxon>
    </lineage>
</organism>
<dbReference type="Proteomes" id="UP001595791">
    <property type="component" value="Unassembled WGS sequence"/>
</dbReference>
<dbReference type="RefSeq" id="WP_378166736.1">
    <property type="nucleotide sequence ID" value="NZ_JBHSBU010000001.1"/>
</dbReference>
<dbReference type="Pfam" id="PF04364">
    <property type="entry name" value="DNA_pol3_chi"/>
    <property type="match status" value="1"/>
</dbReference>
<proteinExistence type="predicted"/>
<dbReference type="InterPro" id="IPR036768">
    <property type="entry name" value="PolIII_chi_sf"/>
</dbReference>
<comment type="caution">
    <text evidence="1">The sequence shown here is derived from an EMBL/GenBank/DDBJ whole genome shotgun (WGS) entry which is preliminary data.</text>
</comment>
<accession>A0ABV8MVK1</accession>
<dbReference type="EMBL" id="JBHSBU010000001">
    <property type="protein sequence ID" value="MFC4161138.1"/>
    <property type="molecule type" value="Genomic_DNA"/>
</dbReference>
<gene>
    <name evidence="1" type="ORF">ACFOW7_17510</name>
</gene>
<evidence type="ECO:0000313" key="1">
    <source>
        <dbReference type="EMBL" id="MFC4161138.1"/>
    </source>
</evidence>
<dbReference type="Gene3D" id="3.40.50.10110">
    <property type="entry name" value="DNA polymerase III subunit chi"/>
    <property type="match status" value="1"/>
</dbReference>
<dbReference type="InterPro" id="IPR007459">
    <property type="entry name" value="DNA_pol3_chi"/>
</dbReference>
<protein>
    <submittedName>
        <fullName evidence="1">DNA polymerase III subunit chi</fullName>
    </submittedName>
</protein>
<keyword evidence="2" id="KW-1185">Reference proteome</keyword>
<sequence>MATPRASFYFNVRRRDHALCQLIDKALRQGLAIGVAADSEADVHALDLLLWEVPPTGFLPHCKVGHALADVTPVLLDHRLDRLPQRDVLFNWRHDIAADPQRFGRVIEIVARDDEIGREAARQRVAAYKRAGFTVDFTDMATR</sequence>
<reference evidence="2" key="1">
    <citation type="journal article" date="2019" name="Int. J. Syst. Evol. Microbiol.">
        <title>The Global Catalogue of Microorganisms (GCM) 10K type strain sequencing project: providing services to taxonomists for standard genome sequencing and annotation.</title>
        <authorList>
            <consortium name="The Broad Institute Genomics Platform"/>
            <consortium name="The Broad Institute Genome Sequencing Center for Infectious Disease"/>
            <person name="Wu L."/>
            <person name="Ma J."/>
        </authorList>
    </citation>
    <scope>NUCLEOTIDE SEQUENCE [LARGE SCALE GENOMIC DNA]</scope>
    <source>
        <strain evidence="2">LMG 29894</strain>
    </source>
</reference>
<evidence type="ECO:0000313" key="2">
    <source>
        <dbReference type="Proteomes" id="UP001595791"/>
    </source>
</evidence>